<dbReference type="PROSITE" id="PS00018">
    <property type="entry name" value="EF_HAND_1"/>
    <property type="match status" value="1"/>
</dbReference>
<dbReference type="GO" id="GO:0005737">
    <property type="term" value="C:cytoplasm"/>
    <property type="evidence" value="ECO:0007669"/>
    <property type="project" value="UniProtKB-SubCell"/>
</dbReference>
<accession>A0A553RB73</accession>
<dbReference type="NCBIfam" id="TIGR00231">
    <property type="entry name" value="small_GTP"/>
    <property type="match status" value="1"/>
</dbReference>
<dbReference type="SMART" id="SM00173">
    <property type="entry name" value="RAS"/>
    <property type="match status" value="1"/>
</dbReference>
<dbReference type="PROSITE" id="PS51417">
    <property type="entry name" value="ARF"/>
    <property type="match status" value="1"/>
</dbReference>
<dbReference type="PANTHER" id="PTHR47977">
    <property type="entry name" value="RAS-RELATED PROTEIN RAB"/>
    <property type="match status" value="1"/>
</dbReference>
<keyword evidence="3" id="KW-0479">Metal-binding</keyword>
<dbReference type="GO" id="GO:0005509">
    <property type="term" value="F:calcium ion binding"/>
    <property type="evidence" value="ECO:0007669"/>
    <property type="project" value="InterPro"/>
</dbReference>
<dbReference type="InterPro" id="IPR005225">
    <property type="entry name" value="Small_GTP-bd"/>
</dbReference>
<keyword evidence="5" id="KW-0106">Calcium</keyword>
<dbReference type="GO" id="GO:0005525">
    <property type="term" value="F:GTP binding"/>
    <property type="evidence" value="ECO:0007669"/>
    <property type="project" value="UniProtKB-KW"/>
</dbReference>
<dbReference type="InterPro" id="IPR027417">
    <property type="entry name" value="P-loop_NTPase"/>
</dbReference>
<evidence type="ECO:0000256" key="5">
    <source>
        <dbReference type="ARBA" id="ARBA00022837"/>
    </source>
</evidence>
<feature type="coiled-coil region" evidence="8">
    <location>
        <begin position="201"/>
        <end position="228"/>
    </location>
</feature>
<feature type="compositionally biased region" description="Polar residues" evidence="9">
    <location>
        <begin position="364"/>
        <end position="375"/>
    </location>
</feature>
<feature type="compositionally biased region" description="Polar residues" evidence="9">
    <location>
        <begin position="741"/>
        <end position="757"/>
    </location>
</feature>
<dbReference type="PROSITE" id="PS50222">
    <property type="entry name" value="EF_HAND_2"/>
    <property type="match status" value="1"/>
</dbReference>
<feature type="region of interest" description="Disordered" evidence="9">
    <location>
        <begin position="362"/>
        <end position="389"/>
    </location>
</feature>
<dbReference type="GO" id="GO:0003924">
    <property type="term" value="F:GTPase activity"/>
    <property type="evidence" value="ECO:0007669"/>
    <property type="project" value="InterPro"/>
</dbReference>
<dbReference type="Pfam" id="PF13499">
    <property type="entry name" value="EF-hand_7"/>
    <property type="match status" value="1"/>
</dbReference>
<comment type="subcellular location">
    <subcellularLocation>
        <location evidence="1">Cytoplasm</location>
    </subcellularLocation>
</comment>
<evidence type="ECO:0000256" key="2">
    <source>
        <dbReference type="ARBA" id="ARBA00022490"/>
    </source>
</evidence>
<name>A0A553RB73_9TELE</name>
<dbReference type="SMART" id="SM00176">
    <property type="entry name" value="RAN"/>
    <property type="match status" value="1"/>
</dbReference>
<evidence type="ECO:0000313" key="11">
    <source>
        <dbReference type="EMBL" id="TRY99429.1"/>
    </source>
</evidence>
<evidence type="ECO:0000256" key="1">
    <source>
        <dbReference type="ARBA" id="ARBA00004496"/>
    </source>
</evidence>
<dbReference type="PRINTS" id="PR00449">
    <property type="entry name" value="RASTRNSFRMNG"/>
</dbReference>
<dbReference type="Proteomes" id="UP000316079">
    <property type="component" value="Unassembled WGS sequence"/>
</dbReference>
<evidence type="ECO:0000259" key="10">
    <source>
        <dbReference type="PROSITE" id="PS50222"/>
    </source>
</evidence>
<dbReference type="OrthoDB" id="9879408at2759"/>
<feature type="domain" description="EF-hand" evidence="10">
    <location>
        <begin position="39"/>
        <end position="74"/>
    </location>
</feature>
<dbReference type="PROSITE" id="PS51421">
    <property type="entry name" value="RAS"/>
    <property type="match status" value="1"/>
</dbReference>
<dbReference type="InterPro" id="IPR011992">
    <property type="entry name" value="EF-hand-dom_pair"/>
</dbReference>
<dbReference type="Gene3D" id="1.10.238.10">
    <property type="entry name" value="EF-hand"/>
    <property type="match status" value="1"/>
</dbReference>
<dbReference type="Pfam" id="PF00071">
    <property type="entry name" value="Ras"/>
    <property type="match status" value="1"/>
</dbReference>
<evidence type="ECO:0000256" key="6">
    <source>
        <dbReference type="ARBA" id="ARBA00023054"/>
    </source>
</evidence>
<protein>
    <recommendedName>
        <fullName evidence="10">EF-hand domain-containing protein</fullName>
    </recommendedName>
</protein>
<dbReference type="STRING" id="623744.A0A553RB73"/>
<evidence type="ECO:0000256" key="4">
    <source>
        <dbReference type="ARBA" id="ARBA00022741"/>
    </source>
</evidence>
<gene>
    <name evidence="11" type="ORF">DNTS_022986</name>
</gene>
<dbReference type="SMART" id="SM00174">
    <property type="entry name" value="RHO"/>
    <property type="match status" value="1"/>
</dbReference>
<feature type="compositionally biased region" description="Acidic residues" evidence="9">
    <location>
        <begin position="482"/>
        <end position="491"/>
    </location>
</feature>
<dbReference type="PROSITE" id="PS51419">
    <property type="entry name" value="RAB"/>
    <property type="match status" value="1"/>
</dbReference>
<reference evidence="11 12" key="1">
    <citation type="journal article" date="2019" name="Sci. Data">
        <title>Hybrid genome assembly and annotation of Danionella translucida.</title>
        <authorList>
            <person name="Kadobianskyi M."/>
            <person name="Schulze L."/>
            <person name="Schuelke M."/>
            <person name="Judkewitz B."/>
        </authorList>
    </citation>
    <scope>NUCLEOTIDE SEQUENCE [LARGE SCALE GENOMIC DNA]</scope>
    <source>
        <strain evidence="11 12">Bolton</strain>
    </source>
</reference>
<evidence type="ECO:0000313" key="12">
    <source>
        <dbReference type="Proteomes" id="UP000316079"/>
    </source>
</evidence>
<evidence type="ECO:0000256" key="8">
    <source>
        <dbReference type="SAM" id="Coils"/>
    </source>
</evidence>
<keyword evidence="2" id="KW-0963">Cytoplasm</keyword>
<feature type="region of interest" description="Disordered" evidence="9">
    <location>
        <begin position="730"/>
        <end position="757"/>
    </location>
</feature>
<comment type="caution">
    <text evidence="11">The sequence shown here is derived from an EMBL/GenBank/DDBJ whole genome shotgun (WGS) entry which is preliminary data.</text>
</comment>
<dbReference type="InterPro" id="IPR002048">
    <property type="entry name" value="EF_hand_dom"/>
</dbReference>
<dbReference type="CDD" id="cd00154">
    <property type="entry name" value="Rab"/>
    <property type="match status" value="1"/>
</dbReference>
<dbReference type="InterPro" id="IPR001806">
    <property type="entry name" value="Small_GTPase"/>
</dbReference>
<dbReference type="EMBL" id="SRMA01025069">
    <property type="protein sequence ID" value="TRY99429.1"/>
    <property type="molecule type" value="Genomic_DNA"/>
</dbReference>
<dbReference type="SMART" id="SM00054">
    <property type="entry name" value="EFh"/>
    <property type="match status" value="2"/>
</dbReference>
<dbReference type="FunFam" id="3.40.50.300:FF:001348">
    <property type="entry name" value="Ras and EF-hand domain-containing protein"/>
    <property type="match status" value="1"/>
</dbReference>
<keyword evidence="6 8" id="KW-0175">Coiled coil</keyword>
<evidence type="ECO:0000256" key="9">
    <source>
        <dbReference type="SAM" id="MobiDB-lite"/>
    </source>
</evidence>
<dbReference type="SUPFAM" id="SSF52540">
    <property type="entry name" value="P-loop containing nucleoside triphosphate hydrolases"/>
    <property type="match status" value="1"/>
</dbReference>
<keyword evidence="7" id="KW-0342">GTP-binding</keyword>
<organism evidence="11 12">
    <name type="scientific">Danionella cerebrum</name>
    <dbReference type="NCBI Taxonomy" id="2873325"/>
    <lineage>
        <taxon>Eukaryota</taxon>
        <taxon>Metazoa</taxon>
        <taxon>Chordata</taxon>
        <taxon>Craniata</taxon>
        <taxon>Vertebrata</taxon>
        <taxon>Euteleostomi</taxon>
        <taxon>Actinopterygii</taxon>
        <taxon>Neopterygii</taxon>
        <taxon>Teleostei</taxon>
        <taxon>Ostariophysi</taxon>
        <taxon>Cypriniformes</taxon>
        <taxon>Danionidae</taxon>
        <taxon>Danioninae</taxon>
        <taxon>Danionella</taxon>
    </lineage>
</organism>
<sequence>MGSKESELSLLELFHACDVDRSGRIEKREFVAMCSELHVRSSEIDELFSRLDADSDGSINLKEFMAGFQESSLLKETEMKRLEAGESFSAAAWRDFQRRLGEHLKYISRPEQVSTLHQNICLTEPRLLPQFERVLLDFIREIQILNAEIEHLALAVKRAQDQMSIRLSEMEDEMDQRIQTTERNARLQESKKAEWTLNSMKQQFEGQISELQQKVLTLQKQNQKLKQELLETHTYVGFLQSELDALKSDFTDQSLIFERASEQLLNRSLALCALMTSSEQDILEHRVTLRRNACYHGYCQTEQRLCVALSQMPGSYRCSASVCSLWSCRDEAMMKCFSDERENLERQIEVLHAANRKLHDSNDSLRTSLENSRSQSKSRRLRGLPPGLYISSSTRKSLRSSFFDRANTEPDEDEDDAFGDSFALALCDPMRRHSFEEDSLPDSGTSTLRSHTGLYYESERTFSPNTGQAEDGSAVTASGDTSDTEVMDVQDDAALGSDRESVLSWSPSKPDQTEDVSASGKKCLSAVVSEREQDTPAAARSPSEKAYRVVLAGDAAVGKSSFLLRLCKNEFKSNTSATLGVDFQMKTLVVDGVETVLQLWDTAGQERFRSIAKSYFRRADGVLLLYDVTCEKSFLNVREWVSIIEDVSQDGIPIMIVGNKTDLRNPALQDVTSSCGEKLAMVCSFPPSDSAKFSLACTYSALFCETSAKDGSNIIEAVLHLAREVTKHSKETKEKTSVTKLSGNQNRKLNNSSCCTG</sequence>
<dbReference type="PROSITE" id="PS51420">
    <property type="entry name" value="RHO"/>
    <property type="match status" value="1"/>
</dbReference>
<dbReference type="SMART" id="SM00175">
    <property type="entry name" value="RAB"/>
    <property type="match status" value="1"/>
</dbReference>
<keyword evidence="4" id="KW-0547">Nucleotide-binding</keyword>
<dbReference type="Gene3D" id="3.40.50.300">
    <property type="entry name" value="P-loop containing nucleotide triphosphate hydrolases"/>
    <property type="match status" value="1"/>
</dbReference>
<dbReference type="SUPFAM" id="SSF47473">
    <property type="entry name" value="EF-hand"/>
    <property type="match status" value="1"/>
</dbReference>
<dbReference type="CDD" id="cd00051">
    <property type="entry name" value="EFh"/>
    <property type="match status" value="1"/>
</dbReference>
<dbReference type="InterPro" id="IPR018247">
    <property type="entry name" value="EF_Hand_1_Ca_BS"/>
</dbReference>
<proteinExistence type="predicted"/>
<evidence type="ECO:0000256" key="7">
    <source>
        <dbReference type="ARBA" id="ARBA00023134"/>
    </source>
</evidence>
<evidence type="ECO:0000256" key="3">
    <source>
        <dbReference type="ARBA" id="ARBA00022723"/>
    </source>
</evidence>
<dbReference type="AlphaFoldDB" id="A0A553RB73"/>
<dbReference type="InterPro" id="IPR050227">
    <property type="entry name" value="Rab"/>
</dbReference>
<keyword evidence="12" id="KW-1185">Reference proteome</keyword>
<feature type="region of interest" description="Disordered" evidence="9">
    <location>
        <begin position="458"/>
        <end position="520"/>
    </location>
</feature>
<feature type="coiled-coil region" evidence="8">
    <location>
        <begin position="334"/>
        <end position="361"/>
    </location>
</feature>